<protein>
    <submittedName>
        <fullName evidence="2">Uncharacterized protein</fullName>
    </submittedName>
</protein>
<keyword evidence="3" id="KW-1185">Reference proteome</keyword>
<dbReference type="AlphaFoldDB" id="A0A8T4H246"/>
<evidence type="ECO:0000313" key="2">
    <source>
        <dbReference type="EMBL" id="MBP1987894.1"/>
    </source>
</evidence>
<dbReference type="EMBL" id="JAGGLC010000005">
    <property type="protein sequence ID" value="MBP1987894.1"/>
    <property type="molecule type" value="Genomic_DNA"/>
</dbReference>
<feature type="compositionally biased region" description="Basic and acidic residues" evidence="1">
    <location>
        <begin position="74"/>
        <end position="133"/>
    </location>
</feature>
<evidence type="ECO:0000313" key="3">
    <source>
        <dbReference type="Proteomes" id="UP000823736"/>
    </source>
</evidence>
<dbReference type="Proteomes" id="UP000823736">
    <property type="component" value="Unassembled WGS sequence"/>
</dbReference>
<accession>A0A8T4H246</accession>
<comment type="caution">
    <text evidence="2">The sequence shown here is derived from an EMBL/GenBank/DDBJ whole genome shotgun (WGS) entry which is preliminary data.</text>
</comment>
<sequence length="133" mass="14847">MADSGFDGREVLHTLDSHDLTYLIPKREYEAELEGIEKVEDHSVADVGVEPDVELGVDAEHAASGLPDAPIQRVADERDEIRDGEQFGRERPPEHGDQQDEGRAEQQQRVEHAVVGARLEHVGDERELPELHA</sequence>
<gene>
    <name evidence="2" type="ORF">J2753_002404</name>
</gene>
<reference evidence="2" key="1">
    <citation type="submission" date="2021-03" db="EMBL/GenBank/DDBJ databases">
        <title>Genomic Encyclopedia of Type Strains, Phase IV (KMG-IV): sequencing the most valuable type-strain genomes for metagenomic binning, comparative biology and taxonomic classification.</title>
        <authorList>
            <person name="Goeker M."/>
        </authorList>
    </citation>
    <scope>NUCLEOTIDE SEQUENCE</scope>
    <source>
        <strain evidence="2">DSM 26232</strain>
    </source>
</reference>
<feature type="region of interest" description="Disordered" evidence="1">
    <location>
        <begin position="60"/>
        <end position="133"/>
    </location>
</feature>
<proteinExistence type="predicted"/>
<organism evidence="2 3">
    <name type="scientific">Halolamina salifodinae</name>
    <dbReference type="NCBI Taxonomy" id="1202767"/>
    <lineage>
        <taxon>Archaea</taxon>
        <taxon>Methanobacteriati</taxon>
        <taxon>Methanobacteriota</taxon>
        <taxon>Stenosarchaea group</taxon>
        <taxon>Halobacteria</taxon>
        <taxon>Halobacteriales</taxon>
        <taxon>Haloferacaceae</taxon>
    </lineage>
</organism>
<name>A0A8T4H246_9EURY</name>
<dbReference type="OrthoDB" id="225944at2157"/>
<evidence type="ECO:0000256" key="1">
    <source>
        <dbReference type="SAM" id="MobiDB-lite"/>
    </source>
</evidence>